<dbReference type="GO" id="GO:0008818">
    <property type="term" value="F:cobalamin 5'-phosphate synthase activity"/>
    <property type="evidence" value="ECO:0007669"/>
    <property type="project" value="UniProtKB-UniRule"/>
</dbReference>
<dbReference type="Proteomes" id="UP000011650">
    <property type="component" value="Unassembled WGS sequence"/>
</dbReference>
<evidence type="ECO:0000256" key="18">
    <source>
        <dbReference type="ARBA" id="ARBA00049504"/>
    </source>
</evidence>
<comment type="caution">
    <text evidence="19">Lacks conserved residue(s) required for the propagation of feature annotation.</text>
</comment>
<evidence type="ECO:0000256" key="6">
    <source>
        <dbReference type="ARBA" id="ARBA00015850"/>
    </source>
</evidence>
<dbReference type="GO" id="GO:0009236">
    <property type="term" value="P:cobalamin biosynthetic process"/>
    <property type="evidence" value="ECO:0007669"/>
    <property type="project" value="UniProtKB-UniRule"/>
</dbReference>
<dbReference type="STRING" id="1227482.C469_07627"/>
<dbReference type="EMBL" id="AOJG01000018">
    <property type="protein sequence ID" value="EMA61123.1"/>
    <property type="molecule type" value="Genomic_DNA"/>
</dbReference>
<evidence type="ECO:0000256" key="19">
    <source>
        <dbReference type="HAMAP-Rule" id="MF_00719"/>
    </source>
</evidence>
<proteinExistence type="inferred from homology"/>
<comment type="similarity">
    <text evidence="4 19">Belongs to the CobS family.</text>
</comment>
<keyword evidence="8 19" id="KW-0169">Cobalamin biosynthesis</keyword>
<gene>
    <name evidence="19" type="primary">cobS</name>
    <name evidence="20" type="ORF">C469_07627</name>
</gene>
<evidence type="ECO:0000256" key="8">
    <source>
        <dbReference type="ARBA" id="ARBA00022573"/>
    </source>
</evidence>
<comment type="catalytic activity">
    <reaction evidence="17 19">
        <text>alpha-ribazole + adenosylcob(III)inamide-GDP = adenosylcob(III)alamin + GMP + H(+)</text>
        <dbReference type="Rhea" id="RHEA:16049"/>
        <dbReference type="ChEBI" id="CHEBI:10329"/>
        <dbReference type="ChEBI" id="CHEBI:15378"/>
        <dbReference type="ChEBI" id="CHEBI:18408"/>
        <dbReference type="ChEBI" id="CHEBI:58115"/>
        <dbReference type="ChEBI" id="CHEBI:60487"/>
        <dbReference type="EC" id="2.7.8.26"/>
    </reaction>
</comment>
<keyword evidence="12 19" id="KW-1133">Transmembrane helix</keyword>
<comment type="catalytic activity">
    <reaction evidence="18 19">
        <text>alpha-ribazole 5'-phosphate + adenosylcob(III)inamide-GDP = adenosylcob(III)alamin 5'-phosphate + GMP + H(+)</text>
        <dbReference type="Rhea" id="RHEA:23560"/>
        <dbReference type="ChEBI" id="CHEBI:15378"/>
        <dbReference type="ChEBI" id="CHEBI:57918"/>
        <dbReference type="ChEBI" id="CHEBI:58115"/>
        <dbReference type="ChEBI" id="CHEBI:60487"/>
        <dbReference type="ChEBI" id="CHEBI:60493"/>
        <dbReference type="EC" id="2.7.8.26"/>
    </reaction>
</comment>
<evidence type="ECO:0000256" key="14">
    <source>
        <dbReference type="ARBA" id="ARBA00025228"/>
    </source>
</evidence>
<reference evidence="20 21" key="1">
    <citation type="journal article" date="2014" name="PLoS Genet.">
        <title>Phylogenetically driven sequencing of extremely halophilic archaea reveals strategies for static and dynamic osmo-response.</title>
        <authorList>
            <person name="Becker E.A."/>
            <person name="Seitzer P.M."/>
            <person name="Tritt A."/>
            <person name="Larsen D."/>
            <person name="Krusor M."/>
            <person name="Yao A.I."/>
            <person name="Wu D."/>
            <person name="Madern D."/>
            <person name="Eisen J.A."/>
            <person name="Darling A.E."/>
            <person name="Facciotti M.T."/>
        </authorList>
    </citation>
    <scope>NUCLEOTIDE SEQUENCE [LARGE SCALE GENOMIC DNA]</scope>
    <source>
        <strain evidence="20 21">DSM 21995</strain>
    </source>
</reference>
<evidence type="ECO:0000313" key="21">
    <source>
        <dbReference type="Proteomes" id="UP000011650"/>
    </source>
</evidence>
<comment type="cofactor">
    <cofactor evidence="1 19">
        <name>Mg(2+)</name>
        <dbReference type="ChEBI" id="CHEBI:18420"/>
    </cofactor>
</comment>
<evidence type="ECO:0000256" key="11">
    <source>
        <dbReference type="ARBA" id="ARBA00022842"/>
    </source>
</evidence>
<accession>M0NU80</accession>
<dbReference type="PATRIC" id="fig|1227482.3.peg.1539"/>
<dbReference type="EC" id="2.7.8.26" evidence="5 19"/>
<evidence type="ECO:0000256" key="13">
    <source>
        <dbReference type="ARBA" id="ARBA00023136"/>
    </source>
</evidence>
<evidence type="ECO:0000256" key="12">
    <source>
        <dbReference type="ARBA" id="ARBA00022989"/>
    </source>
</evidence>
<evidence type="ECO:0000256" key="10">
    <source>
        <dbReference type="ARBA" id="ARBA00022692"/>
    </source>
</evidence>
<dbReference type="Pfam" id="PF02654">
    <property type="entry name" value="CobS"/>
    <property type="match status" value="1"/>
</dbReference>
<evidence type="ECO:0000256" key="4">
    <source>
        <dbReference type="ARBA" id="ARBA00010561"/>
    </source>
</evidence>
<sequence length="283" mass="27914">MGDGDVAARGGTAPGDRGGGRMALTALRGALGFLTRIPVGRDEAAWGAFARSPWTFPVVGYPVGALVAAPLLLAAPPASVPAPTVALAFVLAVYAVTGIGHLDGVADLGDAAVVHGDREERRRVLKDSELGVGGTVALALVVFGLATAALGLVEVGAGTGDVGVPVAALGVVVAAEVGAKTATATLVCVGDAPHEGLGSALTGESSPRAALPVLALAAPAALLAWPRLLPGLAALLAALATAALVRRWVRRRLGGVSGDALGATTEIARVAALHAGVIAWTRF</sequence>
<name>M0NU80_9EURY</name>
<dbReference type="GO" id="GO:0005886">
    <property type="term" value="C:plasma membrane"/>
    <property type="evidence" value="ECO:0007669"/>
    <property type="project" value="UniProtKB-SubCell"/>
</dbReference>
<feature type="transmembrane region" description="Helical" evidence="19">
    <location>
        <begin position="130"/>
        <end position="153"/>
    </location>
</feature>
<evidence type="ECO:0000256" key="7">
    <source>
        <dbReference type="ARBA" id="ARBA00022475"/>
    </source>
</evidence>
<keyword evidence="13 19" id="KW-0472">Membrane</keyword>
<keyword evidence="21" id="KW-1185">Reference proteome</keyword>
<keyword evidence="10 19" id="KW-0812">Transmembrane</keyword>
<dbReference type="InterPro" id="IPR003805">
    <property type="entry name" value="CobS"/>
</dbReference>
<comment type="pathway">
    <text evidence="3 19">Cofactor biosynthesis; adenosylcobalamin biosynthesis; adenosylcobalamin from cob(II)yrinate a,c-diamide: step 7/7.</text>
</comment>
<comment type="subcellular location">
    <subcellularLocation>
        <location evidence="2 19">Cell membrane</location>
        <topology evidence="2 19">Multi-pass membrane protein</topology>
    </subcellularLocation>
</comment>
<evidence type="ECO:0000256" key="15">
    <source>
        <dbReference type="ARBA" id="ARBA00032605"/>
    </source>
</evidence>
<organism evidence="20 21">
    <name type="scientific">Halorubrum lipolyticum DSM 21995</name>
    <dbReference type="NCBI Taxonomy" id="1227482"/>
    <lineage>
        <taxon>Archaea</taxon>
        <taxon>Methanobacteriati</taxon>
        <taxon>Methanobacteriota</taxon>
        <taxon>Stenosarchaea group</taxon>
        <taxon>Halobacteria</taxon>
        <taxon>Halobacteriales</taxon>
        <taxon>Haloferacaceae</taxon>
        <taxon>Halorubrum</taxon>
    </lineage>
</organism>
<keyword evidence="11 19" id="KW-0460">Magnesium</keyword>
<evidence type="ECO:0000256" key="3">
    <source>
        <dbReference type="ARBA" id="ARBA00004663"/>
    </source>
</evidence>
<dbReference type="GO" id="GO:0051073">
    <property type="term" value="F:adenosylcobinamide-GDP ribazoletransferase activity"/>
    <property type="evidence" value="ECO:0007669"/>
    <property type="project" value="UniProtKB-UniRule"/>
</dbReference>
<dbReference type="AlphaFoldDB" id="M0NU80"/>
<dbReference type="UniPathway" id="UPA00148">
    <property type="reaction ID" value="UER00238"/>
</dbReference>
<evidence type="ECO:0000256" key="16">
    <source>
        <dbReference type="ARBA" id="ARBA00032853"/>
    </source>
</evidence>
<dbReference type="HAMAP" id="MF_00719">
    <property type="entry name" value="CobS"/>
    <property type="match status" value="1"/>
</dbReference>
<dbReference type="PANTHER" id="PTHR34148:SF1">
    <property type="entry name" value="ADENOSYLCOBINAMIDE-GDP RIBAZOLETRANSFERASE"/>
    <property type="match status" value="1"/>
</dbReference>
<keyword evidence="9 19" id="KW-0808">Transferase</keyword>
<comment type="function">
    <text evidence="14 19">Joins adenosylcobinamide-GDP and alpha-ribazole to generate adenosylcobalamin (Ado-cobalamin). Also synthesizes adenosylcobalamin 5'-phosphate from adenosylcobinamide-GDP and alpha-ribazole 5'-phosphate.</text>
</comment>
<comment type="caution">
    <text evidence="20">The sequence shown here is derived from an EMBL/GenBank/DDBJ whole genome shotgun (WGS) entry which is preliminary data.</text>
</comment>
<evidence type="ECO:0000256" key="1">
    <source>
        <dbReference type="ARBA" id="ARBA00001946"/>
    </source>
</evidence>
<dbReference type="PANTHER" id="PTHR34148">
    <property type="entry name" value="ADENOSYLCOBINAMIDE-GDP RIBAZOLETRANSFERASE"/>
    <property type="match status" value="1"/>
</dbReference>
<dbReference type="NCBIfam" id="TIGR00317">
    <property type="entry name" value="cobS"/>
    <property type="match status" value="1"/>
</dbReference>
<keyword evidence="7 19" id="KW-1003">Cell membrane</keyword>
<evidence type="ECO:0000256" key="17">
    <source>
        <dbReference type="ARBA" id="ARBA00048623"/>
    </source>
</evidence>
<evidence type="ECO:0000256" key="5">
    <source>
        <dbReference type="ARBA" id="ARBA00013200"/>
    </source>
</evidence>
<evidence type="ECO:0000256" key="2">
    <source>
        <dbReference type="ARBA" id="ARBA00004651"/>
    </source>
</evidence>
<evidence type="ECO:0000256" key="9">
    <source>
        <dbReference type="ARBA" id="ARBA00022679"/>
    </source>
</evidence>
<evidence type="ECO:0000313" key="20">
    <source>
        <dbReference type="EMBL" id="EMA61123.1"/>
    </source>
</evidence>
<feature type="transmembrane region" description="Helical" evidence="19">
    <location>
        <begin position="228"/>
        <end position="245"/>
    </location>
</feature>
<protein>
    <recommendedName>
        <fullName evidence="6 19">Adenosylcobinamide-GDP ribazoletransferase</fullName>
        <ecNumber evidence="5 19">2.7.8.26</ecNumber>
    </recommendedName>
    <alternativeName>
        <fullName evidence="16 19">Cobalamin synthase</fullName>
    </alternativeName>
    <alternativeName>
        <fullName evidence="15 19">Cobalamin-5'-phosphate synthase</fullName>
    </alternativeName>
</protein>